<dbReference type="InterPro" id="IPR048301">
    <property type="entry name" value="NucS_C"/>
</dbReference>
<keyword evidence="3 6" id="KW-0255">Endonuclease</keyword>
<accession>A0A512DEA9</accession>
<dbReference type="EC" id="3.1.-.-" evidence="6"/>
<dbReference type="InterPro" id="IPR011856">
    <property type="entry name" value="tRNA_endonuc-like_dom_sf"/>
</dbReference>
<dbReference type="Gene3D" id="2.70.180.20">
    <property type="match status" value="1"/>
</dbReference>
<dbReference type="Proteomes" id="UP000321181">
    <property type="component" value="Unassembled WGS sequence"/>
</dbReference>
<keyword evidence="1 6" id="KW-0963">Cytoplasm</keyword>
<dbReference type="NCBIfam" id="NF002876">
    <property type="entry name" value="PRK03298.1"/>
    <property type="match status" value="1"/>
</dbReference>
<dbReference type="AlphaFoldDB" id="A0A512DEA9"/>
<reference evidence="9 10" key="1">
    <citation type="submission" date="2019-07" db="EMBL/GenBank/DDBJ databases">
        <title>Whole genome shotgun sequence of Cellulomonas aerilata NBRC 106308.</title>
        <authorList>
            <person name="Hosoyama A."/>
            <person name="Uohara A."/>
            <person name="Ohji S."/>
            <person name="Ichikawa N."/>
        </authorList>
    </citation>
    <scope>NUCLEOTIDE SEQUENCE [LARGE SCALE GENOMIC DNA]</scope>
    <source>
        <strain evidence="9 10">NBRC 106308</strain>
    </source>
</reference>
<comment type="similarity">
    <text evidence="6">Belongs to the NucS endonuclease family.</text>
</comment>
<evidence type="ECO:0000256" key="2">
    <source>
        <dbReference type="ARBA" id="ARBA00022722"/>
    </source>
</evidence>
<feature type="domain" description="Endonuclease NucS N-terminal PH-like" evidence="8">
    <location>
        <begin position="24"/>
        <end position="127"/>
    </location>
</feature>
<keyword evidence="4 6" id="KW-0378">Hydrolase</keyword>
<evidence type="ECO:0000259" key="8">
    <source>
        <dbReference type="Pfam" id="PF21003"/>
    </source>
</evidence>
<dbReference type="InterPro" id="IPR048302">
    <property type="entry name" value="NucS_N"/>
</dbReference>
<comment type="subcellular location">
    <subcellularLocation>
        <location evidence="6">Cytoplasm</location>
    </subcellularLocation>
</comment>
<dbReference type="InterPro" id="IPR002793">
    <property type="entry name" value="Endonuclease_NucS"/>
</dbReference>
<evidence type="ECO:0000313" key="10">
    <source>
        <dbReference type="Proteomes" id="UP000321181"/>
    </source>
</evidence>
<evidence type="ECO:0000313" key="9">
    <source>
        <dbReference type="EMBL" id="GEO34813.1"/>
    </source>
</evidence>
<dbReference type="HAMAP" id="MF_00722">
    <property type="entry name" value="NucS"/>
    <property type="match status" value="1"/>
</dbReference>
<dbReference type="PANTHER" id="PTHR38814:SF1">
    <property type="entry name" value="ENDONUCLEASE NUCS"/>
    <property type="match status" value="1"/>
</dbReference>
<dbReference type="PANTHER" id="PTHR38814">
    <property type="entry name" value="ENDONUCLEASE NUCS"/>
    <property type="match status" value="1"/>
</dbReference>
<sequence>MPAASQSRPVAVVRATTWKDPPPVRLVIARCSADYSGRLNAHLPLATRLVLVKADGSVLLHSDGGSYKPLNWMSPPCTLAVTEPDDEARGRGVEEVWSVQHAKSDDRLVIELHEVLHDSAHELGVDPGLVKDGVEAHLQVMLAAQIELLGTGHSLVRREFPTAIGPVDILARDASGGTVAVEIKRRGDIDGVEQLTRYLELLNRDPHLAPVRGIFAAQEIKPQARVLAQDRGIACLVLDYDAMRGHDDVGSRLF</sequence>
<name>A0A512DEA9_9CELL</name>
<dbReference type="Pfam" id="PF01939">
    <property type="entry name" value="NucS_C"/>
    <property type="match status" value="1"/>
</dbReference>
<evidence type="ECO:0000256" key="3">
    <source>
        <dbReference type="ARBA" id="ARBA00022759"/>
    </source>
</evidence>
<comment type="caution">
    <text evidence="9">The sequence shown here is derived from an EMBL/GenBank/DDBJ whole genome shotgun (WGS) entry which is preliminary data.</text>
</comment>
<comment type="function">
    <text evidence="6">Cleaves both 3' and 5' ssDNA extremities of branched DNA structures.</text>
</comment>
<dbReference type="EMBL" id="BJYY01000015">
    <property type="protein sequence ID" value="GEO34813.1"/>
    <property type="molecule type" value="Genomic_DNA"/>
</dbReference>
<feature type="domain" description="Endonuclease NucS C-terminal" evidence="7">
    <location>
        <begin position="134"/>
        <end position="248"/>
    </location>
</feature>
<dbReference type="Pfam" id="PF21003">
    <property type="entry name" value="NucS_N"/>
    <property type="match status" value="1"/>
</dbReference>
<organism evidence="9 10">
    <name type="scientific">Cellulomonas aerilata</name>
    <dbReference type="NCBI Taxonomy" id="515326"/>
    <lineage>
        <taxon>Bacteria</taxon>
        <taxon>Bacillati</taxon>
        <taxon>Actinomycetota</taxon>
        <taxon>Actinomycetes</taxon>
        <taxon>Micrococcales</taxon>
        <taxon>Cellulomonadaceae</taxon>
        <taxon>Cellulomonas</taxon>
    </lineage>
</organism>
<dbReference type="CDD" id="cd22341">
    <property type="entry name" value="NucS-like"/>
    <property type="match status" value="1"/>
</dbReference>
<keyword evidence="10" id="KW-1185">Reference proteome</keyword>
<dbReference type="InterPro" id="IPR049173">
    <property type="entry name" value="NucS_N_sf"/>
</dbReference>
<proteinExistence type="inferred from homology"/>
<dbReference type="GO" id="GO:0005737">
    <property type="term" value="C:cytoplasm"/>
    <property type="evidence" value="ECO:0007669"/>
    <property type="project" value="UniProtKB-SubCell"/>
</dbReference>
<dbReference type="Gene3D" id="3.40.1350.10">
    <property type="match status" value="1"/>
</dbReference>
<evidence type="ECO:0000256" key="6">
    <source>
        <dbReference type="HAMAP-Rule" id="MF_00722"/>
    </source>
</evidence>
<keyword evidence="5 6" id="KW-0238">DNA-binding</keyword>
<evidence type="ECO:0000259" key="7">
    <source>
        <dbReference type="Pfam" id="PF01939"/>
    </source>
</evidence>
<protein>
    <recommendedName>
        <fullName evidence="6">Endonuclease NucS</fullName>
        <ecNumber evidence="6">3.1.-.-</ecNumber>
    </recommendedName>
</protein>
<dbReference type="GO" id="GO:0003677">
    <property type="term" value="F:DNA binding"/>
    <property type="evidence" value="ECO:0007669"/>
    <property type="project" value="UniProtKB-KW"/>
</dbReference>
<evidence type="ECO:0000256" key="1">
    <source>
        <dbReference type="ARBA" id="ARBA00022490"/>
    </source>
</evidence>
<keyword evidence="2 6" id="KW-0540">Nuclease</keyword>
<evidence type="ECO:0000256" key="4">
    <source>
        <dbReference type="ARBA" id="ARBA00022801"/>
    </source>
</evidence>
<evidence type="ECO:0000256" key="5">
    <source>
        <dbReference type="ARBA" id="ARBA00023125"/>
    </source>
</evidence>
<gene>
    <name evidence="6 9" type="primary">nucS</name>
    <name evidence="9" type="ORF">CAE01nite_25380</name>
</gene>
<dbReference type="GO" id="GO:0000014">
    <property type="term" value="F:single-stranded DNA endodeoxyribonuclease activity"/>
    <property type="evidence" value="ECO:0007669"/>
    <property type="project" value="UniProtKB-UniRule"/>
</dbReference>